<proteinExistence type="predicted"/>
<dbReference type="AlphaFoldDB" id="A0A1G7BLN0"/>
<evidence type="ECO:0000259" key="2">
    <source>
        <dbReference type="Pfam" id="PF03448"/>
    </source>
</evidence>
<dbReference type="OrthoDB" id="5405847at2"/>
<dbReference type="STRING" id="57664.SAMN05661003_10677"/>
<dbReference type="SUPFAM" id="SSF158791">
    <property type="entry name" value="MgtE N-terminal domain-like"/>
    <property type="match status" value="1"/>
</dbReference>
<name>A0A1G7BLN0_9BACT</name>
<dbReference type="EMBL" id="FNAQ01000006">
    <property type="protein sequence ID" value="SDE27376.1"/>
    <property type="molecule type" value="Genomic_DNA"/>
</dbReference>
<keyword evidence="3" id="KW-0969">Cilium</keyword>
<keyword evidence="4" id="KW-1185">Reference proteome</keyword>
<keyword evidence="3" id="KW-0282">Flagellum</keyword>
<reference evidence="4" key="1">
    <citation type="submission" date="2016-10" db="EMBL/GenBank/DDBJ databases">
        <authorList>
            <person name="Varghese N."/>
            <person name="Submissions S."/>
        </authorList>
    </citation>
    <scope>NUCLEOTIDE SEQUENCE [LARGE SCALE GENOMIC DNA]</scope>
    <source>
        <strain evidence="4">DSM 8987</strain>
    </source>
</reference>
<sequence>MSRILIGLLLLVLLLAPAIPGGSDSETPELEDPGITSVEQRRLLAELKENQLRQQQQLQELENREMALKLLQDEVDKKLDELQRLRLQVEKLLAEKDAREQAKVEELAQMYNRMDSARAAAILQELDQELAVAILGGMKARSAGKVLAGMEGEKAARISQAYSTLKQD</sequence>
<evidence type="ECO:0000256" key="1">
    <source>
        <dbReference type="SAM" id="Coils"/>
    </source>
</evidence>
<organism evidence="3 4">
    <name type="scientific">Desulfuromonas thiophila</name>
    <dbReference type="NCBI Taxonomy" id="57664"/>
    <lineage>
        <taxon>Bacteria</taxon>
        <taxon>Pseudomonadati</taxon>
        <taxon>Thermodesulfobacteriota</taxon>
        <taxon>Desulfuromonadia</taxon>
        <taxon>Desulfuromonadales</taxon>
        <taxon>Desulfuromonadaceae</taxon>
        <taxon>Desulfuromonas</taxon>
    </lineage>
</organism>
<feature type="coiled-coil region" evidence="1">
    <location>
        <begin position="44"/>
        <end position="102"/>
    </location>
</feature>
<protein>
    <submittedName>
        <fullName evidence="3">Flagellar motility protein MotE, a chaperone for MotC folding</fullName>
    </submittedName>
</protein>
<dbReference type="InterPro" id="IPR006668">
    <property type="entry name" value="Mg_transptr_MgtE_intracell_dom"/>
</dbReference>
<accession>A0A1G7BLN0</accession>
<gene>
    <name evidence="3" type="ORF">SAMN05661003_10677</name>
</gene>
<dbReference type="Pfam" id="PF03448">
    <property type="entry name" value="MgtE_N"/>
    <property type="match status" value="1"/>
</dbReference>
<feature type="domain" description="Magnesium transporter MgtE intracellular" evidence="2">
    <location>
        <begin position="104"/>
        <end position="160"/>
    </location>
</feature>
<keyword evidence="1" id="KW-0175">Coiled coil</keyword>
<evidence type="ECO:0000313" key="4">
    <source>
        <dbReference type="Proteomes" id="UP000243205"/>
    </source>
</evidence>
<keyword evidence="3" id="KW-0966">Cell projection</keyword>
<dbReference type="Proteomes" id="UP000243205">
    <property type="component" value="Unassembled WGS sequence"/>
</dbReference>
<dbReference type="RefSeq" id="WP_092078007.1">
    <property type="nucleotide sequence ID" value="NZ_CALFZY010000006.1"/>
</dbReference>
<evidence type="ECO:0000313" key="3">
    <source>
        <dbReference type="EMBL" id="SDE27376.1"/>
    </source>
</evidence>